<protein>
    <submittedName>
        <fullName evidence="3">Unannotated protein</fullName>
    </submittedName>
</protein>
<feature type="transmembrane region" description="Helical" evidence="2">
    <location>
        <begin position="137"/>
        <end position="153"/>
    </location>
</feature>
<feature type="compositionally biased region" description="Polar residues" evidence="1">
    <location>
        <begin position="115"/>
        <end position="132"/>
    </location>
</feature>
<reference evidence="3" key="1">
    <citation type="submission" date="2020-05" db="EMBL/GenBank/DDBJ databases">
        <authorList>
            <person name="Chiriac C."/>
            <person name="Salcher M."/>
            <person name="Ghai R."/>
            <person name="Kavagutti S V."/>
        </authorList>
    </citation>
    <scope>NUCLEOTIDE SEQUENCE</scope>
</reference>
<dbReference type="Gene3D" id="2.60.40.10">
    <property type="entry name" value="Immunoglobulins"/>
    <property type="match status" value="1"/>
</dbReference>
<feature type="compositionally biased region" description="Low complexity" evidence="1">
    <location>
        <begin position="176"/>
        <end position="197"/>
    </location>
</feature>
<feature type="compositionally biased region" description="Basic residues" evidence="1">
    <location>
        <begin position="1"/>
        <end position="82"/>
    </location>
</feature>
<keyword evidence="2" id="KW-0812">Transmembrane</keyword>
<dbReference type="EMBL" id="CAFBSG010000006">
    <property type="protein sequence ID" value="CAB5239847.1"/>
    <property type="molecule type" value="Genomic_DNA"/>
</dbReference>
<dbReference type="AlphaFoldDB" id="A0A6J7XVP9"/>
<name>A0A6J7XVP9_9ZZZZ</name>
<proteinExistence type="predicted"/>
<keyword evidence="2" id="KW-0472">Membrane</keyword>
<organism evidence="3">
    <name type="scientific">freshwater metagenome</name>
    <dbReference type="NCBI Taxonomy" id="449393"/>
    <lineage>
        <taxon>unclassified sequences</taxon>
        <taxon>metagenomes</taxon>
        <taxon>ecological metagenomes</taxon>
    </lineage>
</organism>
<feature type="region of interest" description="Disordered" evidence="1">
    <location>
        <begin position="1"/>
        <end position="132"/>
    </location>
</feature>
<dbReference type="SUPFAM" id="SSF49265">
    <property type="entry name" value="Fibronectin type III"/>
    <property type="match status" value="1"/>
</dbReference>
<accession>A0A6J7XVP9</accession>
<gene>
    <name evidence="3" type="ORF">UFOPK3554_00505</name>
</gene>
<keyword evidence="2" id="KW-1133">Transmembrane helix</keyword>
<evidence type="ECO:0000313" key="3">
    <source>
        <dbReference type="EMBL" id="CAB5239847.1"/>
    </source>
</evidence>
<evidence type="ECO:0000256" key="1">
    <source>
        <dbReference type="SAM" id="MobiDB-lite"/>
    </source>
</evidence>
<dbReference type="InterPro" id="IPR036116">
    <property type="entry name" value="FN3_sf"/>
</dbReference>
<feature type="region of interest" description="Disordered" evidence="1">
    <location>
        <begin position="157"/>
        <end position="204"/>
    </location>
</feature>
<evidence type="ECO:0000256" key="2">
    <source>
        <dbReference type="SAM" id="Phobius"/>
    </source>
</evidence>
<dbReference type="InterPro" id="IPR013783">
    <property type="entry name" value="Ig-like_fold"/>
</dbReference>
<sequence length="296" mass="30727">MAVKKTTAKKSAVKKTAKKSSAKKSTVKKSAVKKSAVKKTAKKAVKKATAKKSAVKKSPVKKSAVKKTAKKVAKKAVKKSPTRRTSATNANRIVIPAVPTTGTTRPRVESPTVAAPQTFQAEPSVASTPKNATPSKAVAIAVVGIILLALLVWSKSGDHGKHGDDNAAPAPSQTMSTESSTPAPSESATPEESSTPSGEPVANVEAPGSFVAIRTPKGIKLKWQAPASTEGVTGYNVETKPAGSDWAIVATLGASELSLFMAKQDSTSWTQFRVSTVYSDGQIAQSTIFGLAGQYK</sequence>